<dbReference type="GO" id="GO:0030623">
    <property type="term" value="F:U5 snRNA binding"/>
    <property type="evidence" value="ECO:0007669"/>
    <property type="project" value="TreeGrafter"/>
</dbReference>
<dbReference type="EMBL" id="VJMI01018554">
    <property type="protein sequence ID" value="KAF0710325.1"/>
    <property type="molecule type" value="Genomic_DNA"/>
</dbReference>
<dbReference type="CDD" id="cd08056">
    <property type="entry name" value="MPN_PRP8"/>
    <property type="match status" value="1"/>
</dbReference>
<dbReference type="InterPro" id="IPR037518">
    <property type="entry name" value="MPN"/>
</dbReference>
<evidence type="ECO:0000313" key="3">
    <source>
        <dbReference type="Proteomes" id="UP000469452"/>
    </source>
</evidence>
<accession>A0A6A4ZFM8</accession>
<dbReference type="Pfam" id="PF01398">
    <property type="entry name" value="JAB"/>
    <property type="match status" value="1"/>
</dbReference>
<dbReference type="PANTHER" id="PTHR11140:SF0">
    <property type="entry name" value="PRE-MRNA-PROCESSING-SPLICING FACTOR 8"/>
    <property type="match status" value="1"/>
</dbReference>
<dbReference type="GO" id="GO:0030620">
    <property type="term" value="F:U2 snRNA binding"/>
    <property type="evidence" value="ECO:0007669"/>
    <property type="project" value="TreeGrafter"/>
</dbReference>
<gene>
    <name evidence="2" type="ORF">AaE_012579</name>
</gene>
<dbReference type="GO" id="GO:0097157">
    <property type="term" value="F:pre-mRNA intronic binding"/>
    <property type="evidence" value="ECO:0007669"/>
    <property type="project" value="TreeGrafter"/>
</dbReference>
<dbReference type="GO" id="GO:0008237">
    <property type="term" value="F:metallopeptidase activity"/>
    <property type="evidence" value="ECO:0007669"/>
    <property type="project" value="InterPro"/>
</dbReference>
<comment type="caution">
    <text evidence="2">The sequence shown here is derived from an EMBL/GenBank/DDBJ whole genome shotgun (WGS) entry which is preliminary data.</text>
</comment>
<dbReference type="Proteomes" id="UP000469452">
    <property type="component" value="Unassembled WGS sequence"/>
</dbReference>
<organism evidence="2 3">
    <name type="scientific">Aphanomyces astaci</name>
    <name type="common">Crayfish plague agent</name>
    <dbReference type="NCBI Taxonomy" id="112090"/>
    <lineage>
        <taxon>Eukaryota</taxon>
        <taxon>Sar</taxon>
        <taxon>Stramenopiles</taxon>
        <taxon>Oomycota</taxon>
        <taxon>Saprolegniomycetes</taxon>
        <taxon>Saprolegniales</taxon>
        <taxon>Verrucalvaceae</taxon>
        <taxon>Aphanomyces</taxon>
    </lineage>
</organism>
<dbReference type="GO" id="GO:0071013">
    <property type="term" value="C:catalytic step 2 spliceosome"/>
    <property type="evidence" value="ECO:0007669"/>
    <property type="project" value="TreeGrafter"/>
</dbReference>
<dbReference type="Pfam" id="PF08084">
    <property type="entry name" value="PROCT"/>
    <property type="match status" value="1"/>
</dbReference>
<evidence type="ECO:0000313" key="2">
    <source>
        <dbReference type="EMBL" id="KAF0710325.1"/>
    </source>
</evidence>
<dbReference type="FunFam" id="3.40.140.10:FF:000002">
    <property type="entry name" value="Pre-mRNA-processing-splicing factor 8"/>
    <property type="match status" value="1"/>
</dbReference>
<dbReference type="VEuPathDB" id="FungiDB:H257_10502"/>
<dbReference type="InterPro" id="IPR012984">
    <property type="entry name" value="PROCT"/>
</dbReference>
<dbReference type="GO" id="GO:0005682">
    <property type="term" value="C:U5 snRNP"/>
    <property type="evidence" value="ECO:0007669"/>
    <property type="project" value="TreeGrafter"/>
</dbReference>
<proteinExistence type="predicted"/>
<dbReference type="InterPro" id="IPR000555">
    <property type="entry name" value="JAMM/MPN+_dom"/>
</dbReference>
<dbReference type="Gene3D" id="3.40.140.10">
    <property type="entry name" value="Cytidine Deaminase, domain 2"/>
    <property type="match status" value="1"/>
</dbReference>
<dbReference type="GO" id="GO:0017070">
    <property type="term" value="F:U6 snRNA binding"/>
    <property type="evidence" value="ECO:0007669"/>
    <property type="project" value="TreeGrafter"/>
</dbReference>
<protein>
    <recommendedName>
        <fullName evidence="1">MPN domain-containing protein</fullName>
    </recommendedName>
</protein>
<dbReference type="PANTHER" id="PTHR11140">
    <property type="entry name" value="PRE-MRNA SPLICING FACTOR PRP8"/>
    <property type="match status" value="1"/>
</dbReference>
<reference evidence="2 3" key="1">
    <citation type="submission" date="2019-06" db="EMBL/GenBank/DDBJ databases">
        <title>Genomics analysis of Aphanomyces spp. identifies a new class of oomycete effector associated with host adaptation.</title>
        <authorList>
            <person name="Gaulin E."/>
        </authorList>
    </citation>
    <scope>NUCLEOTIDE SEQUENCE [LARGE SCALE GENOMIC DNA]</scope>
    <source>
        <strain evidence="2 3">E</strain>
    </source>
</reference>
<evidence type="ECO:0000259" key="1">
    <source>
        <dbReference type="PROSITE" id="PS50249"/>
    </source>
</evidence>
<dbReference type="InterPro" id="IPR027652">
    <property type="entry name" value="PRP8"/>
</dbReference>
<feature type="domain" description="MPN" evidence="1">
    <location>
        <begin position="16"/>
        <end position="147"/>
    </location>
</feature>
<feature type="non-terminal residue" evidence="2">
    <location>
        <position position="1"/>
    </location>
</feature>
<dbReference type="SMART" id="SM00232">
    <property type="entry name" value="JAB_MPN"/>
    <property type="match status" value="1"/>
</dbReference>
<sequence>NHIYVNSDDIKETGLTYVLPKNVLNKFITISDLRTQIAGLLYGVSPPDNPHVKEIRCIVLPPQLGTHQNVTLPTTAPSHEYLDTMECLGWIHTQPNETPVLPPQDVTLHSKLLAENASWDGEKTIAITCSFTPGSCSLTAYKLTPAGYDWGKTNRDTGPSPSGYAPTHFEKVQMLLSDRFLGYFMVPEEEGWNYNFMGVKHTTTMKYDVKVGTPKEFYHEVHRKTHFFNFSAMDSVEEGQEETQRNLLA</sequence>
<name>A0A6A4ZFM8_APHAT</name>
<dbReference type="PROSITE" id="PS50249">
    <property type="entry name" value="MPN"/>
    <property type="match status" value="1"/>
</dbReference>
<dbReference type="GO" id="GO:0000244">
    <property type="term" value="P:spliceosomal tri-snRNP complex assembly"/>
    <property type="evidence" value="ECO:0007669"/>
    <property type="project" value="TreeGrafter"/>
</dbReference>
<dbReference type="AlphaFoldDB" id="A0A6A4ZFM8"/>
<dbReference type="GO" id="GO:0030619">
    <property type="term" value="F:U1 snRNA binding"/>
    <property type="evidence" value="ECO:0007669"/>
    <property type="project" value="TreeGrafter"/>
</dbReference>